<dbReference type="InterPro" id="IPR012926">
    <property type="entry name" value="TMEM120A/B"/>
</dbReference>
<evidence type="ECO:0008006" key="9">
    <source>
        <dbReference type="Google" id="ProtNLM"/>
    </source>
</evidence>
<evidence type="ECO:0000256" key="6">
    <source>
        <dbReference type="SAM" id="Phobius"/>
    </source>
</evidence>
<accession>A0A7J9LJY5</accession>
<reference evidence="7 8" key="1">
    <citation type="journal article" date="2019" name="Genome Biol. Evol.">
        <title>Insights into the evolution of the New World diploid cottons (Gossypium, subgenus Houzingenia) based on genome sequencing.</title>
        <authorList>
            <person name="Grover C.E."/>
            <person name="Arick M.A. 2nd"/>
            <person name="Thrash A."/>
            <person name="Conover J.L."/>
            <person name="Sanders W.S."/>
            <person name="Peterson D.G."/>
            <person name="Frelichowski J.E."/>
            <person name="Scheffler J.A."/>
            <person name="Scheffler B.E."/>
            <person name="Wendel J.F."/>
        </authorList>
    </citation>
    <scope>NUCLEOTIDE SEQUENCE [LARGE SCALE GENOMIC DNA]</scope>
    <source>
        <strain evidence="7">1</strain>
        <tissue evidence="7">Leaf</tissue>
    </source>
</reference>
<keyword evidence="4 6" id="KW-1133">Transmembrane helix</keyword>
<evidence type="ECO:0000256" key="2">
    <source>
        <dbReference type="ARBA" id="ARBA00009700"/>
    </source>
</evidence>
<evidence type="ECO:0000256" key="1">
    <source>
        <dbReference type="ARBA" id="ARBA00004141"/>
    </source>
</evidence>
<proteinExistence type="inferred from homology"/>
<name>A0A7J9LJY5_GOSSC</name>
<comment type="subcellular location">
    <subcellularLocation>
        <location evidence="1">Membrane</location>
        <topology evidence="1">Multi-pass membrane protein</topology>
    </subcellularLocation>
</comment>
<evidence type="ECO:0000256" key="5">
    <source>
        <dbReference type="ARBA" id="ARBA00023136"/>
    </source>
</evidence>
<dbReference type="PANTHER" id="PTHR21433">
    <property type="entry name" value="TRANSMEMBRANE PROTEIN INDUCED BY TUMOR NECROSIS FACTOR ALPHA"/>
    <property type="match status" value="1"/>
</dbReference>
<keyword evidence="3 6" id="KW-0812">Transmembrane</keyword>
<evidence type="ECO:0000256" key="3">
    <source>
        <dbReference type="ARBA" id="ARBA00022692"/>
    </source>
</evidence>
<organism evidence="7 8">
    <name type="scientific">Gossypium schwendimanii</name>
    <name type="common">Cotton</name>
    <dbReference type="NCBI Taxonomy" id="34291"/>
    <lineage>
        <taxon>Eukaryota</taxon>
        <taxon>Viridiplantae</taxon>
        <taxon>Streptophyta</taxon>
        <taxon>Embryophyta</taxon>
        <taxon>Tracheophyta</taxon>
        <taxon>Spermatophyta</taxon>
        <taxon>Magnoliopsida</taxon>
        <taxon>eudicotyledons</taxon>
        <taxon>Gunneridae</taxon>
        <taxon>Pentapetalae</taxon>
        <taxon>rosids</taxon>
        <taxon>malvids</taxon>
        <taxon>Malvales</taxon>
        <taxon>Malvaceae</taxon>
        <taxon>Malvoideae</taxon>
        <taxon>Gossypium</taxon>
    </lineage>
</organism>
<feature type="transmembrane region" description="Helical" evidence="6">
    <location>
        <begin position="71"/>
        <end position="96"/>
    </location>
</feature>
<sequence length="115" mass="13076">MLLQNRYQRQRLYTRIALGKANRMDVVWGETSGVDGQLWVLCPILFVMQGFEAYVGLLLLKTAFVGVVTEWQVICCGILLVLMAVGNFINTIQTLMTKSRFKAKMKRSKSKAELD</sequence>
<evidence type="ECO:0000313" key="7">
    <source>
        <dbReference type="EMBL" id="MBA0858978.1"/>
    </source>
</evidence>
<dbReference type="Proteomes" id="UP000593576">
    <property type="component" value="Unassembled WGS sequence"/>
</dbReference>
<evidence type="ECO:0000256" key="4">
    <source>
        <dbReference type="ARBA" id="ARBA00022989"/>
    </source>
</evidence>
<comment type="similarity">
    <text evidence="2">Belongs to the TMEM120 family.</text>
</comment>
<gene>
    <name evidence="7" type="ORF">Goshw_002235</name>
</gene>
<dbReference type="OrthoDB" id="2015098at2759"/>
<protein>
    <recommendedName>
        <fullName evidence="9">Transmembrane protein 120 homolog</fullName>
    </recommendedName>
</protein>
<dbReference type="GO" id="GO:0016020">
    <property type="term" value="C:membrane"/>
    <property type="evidence" value="ECO:0007669"/>
    <property type="project" value="UniProtKB-SubCell"/>
</dbReference>
<feature type="transmembrane region" description="Helical" evidence="6">
    <location>
        <begin position="38"/>
        <end position="59"/>
    </location>
</feature>
<keyword evidence="8" id="KW-1185">Reference proteome</keyword>
<dbReference type="PANTHER" id="PTHR21433:SF0">
    <property type="entry name" value="TRANSMEMBRANE PROTEIN 120 HOMOLOG"/>
    <property type="match status" value="1"/>
</dbReference>
<dbReference type="Pfam" id="PF07851">
    <property type="entry name" value="TMEM120A-B"/>
    <property type="match status" value="1"/>
</dbReference>
<dbReference type="EMBL" id="JABFAF010000007">
    <property type="protein sequence ID" value="MBA0858978.1"/>
    <property type="molecule type" value="Genomic_DNA"/>
</dbReference>
<comment type="caution">
    <text evidence="7">The sequence shown here is derived from an EMBL/GenBank/DDBJ whole genome shotgun (WGS) entry which is preliminary data.</text>
</comment>
<evidence type="ECO:0000313" key="8">
    <source>
        <dbReference type="Proteomes" id="UP000593576"/>
    </source>
</evidence>
<keyword evidence="5 6" id="KW-0472">Membrane</keyword>
<dbReference type="AlphaFoldDB" id="A0A7J9LJY5"/>